<evidence type="ECO:0000256" key="2">
    <source>
        <dbReference type="ARBA" id="ARBA00022840"/>
    </source>
</evidence>
<dbReference type="Pfam" id="PF05729">
    <property type="entry name" value="NACHT"/>
    <property type="match status" value="1"/>
</dbReference>
<dbReference type="Gene3D" id="3.80.10.10">
    <property type="entry name" value="Ribonuclease Inhibitor"/>
    <property type="match status" value="1"/>
</dbReference>
<evidence type="ECO:0000313" key="5">
    <source>
        <dbReference type="Proteomes" id="UP000660680"/>
    </source>
</evidence>
<dbReference type="Gene3D" id="3.40.50.300">
    <property type="entry name" value="P-loop containing nucleotide triphosphate hydrolases"/>
    <property type="match status" value="1"/>
</dbReference>
<reference evidence="4" key="1">
    <citation type="journal article" date="2014" name="Int. J. Syst. Evol. Microbiol.">
        <title>Complete genome sequence of Corynebacterium casei LMG S-19264T (=DSM 44701T), isolated from a smear-ripened cheese.</title>
        <authorList>
            <consortium name="US DOE Joint Genome Institute (JGI-PGF)"/>
            <person name="Walter F."/>
            <person name="Albersmeier A."/>
            <person name="Kalinowski J."/>
            <person name="Ruckert C."/>
        </authorList>
    </citation>
    <scope>NUCLEOTIDE SEQUENCE</scope>
    <source>
        <strain evidence="4">JCM 3276</strain>
    </source>
</reference>
<dbReference type="SUPFAM" id="SSF52058">
    <property type="entry name" value="L domain-like"/>
    <property type="match status" value="1"/>
</dbReference>
<keyword evidence="2 4" id="KW-0067">ATP-binding</keyword>
<evidence type="ECO:0000313" key="4">
    <source>
        <dbReference type="EMBL" id="GGS25949.1"/>
    </source>
</evidence>
<dbReference type="EMBL" id="BMRB01000001">
    <property type="protein sequence ID" value="GGS25949.1"/>
    <property type="molecule type" value="Genomic_DNA"/>
</dbReference>
<dbReference type="InterPro" id="IPR054547">
    <property type="entry name" value="NNH1"/>
</dbReference>
<dbReference type="Pfam" id="PF22733">
    <property type="entry name" value="NNH1"/>
    <property type="match status" value="1"/>
</dbReference>
<dbReference type="InterPro" id="IPR032675">
    <property type="entry name" value="LRR_dom_sf"/>
</dbReference>
<evidence type="ECO:0000259" key="3">
    <source>
        <dbReference type="PROSITE" id="PS50837"/>
    </source>
</evidence>
<comment type="caution">
    <text evidence="4">The sequence shown here is derived from an EMBL/GenBank/DDBJ whole genome shotgun (WGS) entry which is preliminary data.</text>
</comment>
<dbReference type="InterPro" id="IPR007111">
    <property type="entry name" value="NACHT_NTPase"/>
</dbReference>
<keyword evidence="1" id="KW-0547">Nucleotide-binding</keyword>
<dbReference type="PANTHER" id="PTHR46844">
    <property type="entry name" value="SLR5058 PROTEIN"/>
    <property type="match status" value="1"/>
</dbReference>
<dbReference type="SUPFAM" id="SSF52540">
    <property type="entry name" value="P-loop containing nucleoside triphosphate hydrolases"/>
    <property type="match status" value="1"/>
</dbReference>
<gene>
    <name evidence="4" type="ORF">GCM10010171_19170</name>
</gene>
<dbReference type="Proteomes" id="UP000660680">
    <property type="component" value="Unassembled WGS sequence"/>
</dbReference>
<evidence type="ECO:0000256" key="1">
    <source>
        <dbReference type="ARBA" id="ARBA00022741"/>
    </source>
</evidence>
<reference evidence="4" key="2">
    <citation type="submission" date="2020-09" db="EMBL/GenBank/DDBJ databases">
        <authorList>
            <person name="Sun Q."/>
            <person name="Ohkuma M."/>
        </authorList>
    </citation>
    <scope>NUCLEOTIDE SEQUENCE</scope>
    <source>
        <strain evidence="4">JCM 3276</strain>
    </source>
</reference>
<dbReference type="GO" id="GO:0005524">
    <property type="term" value="F:ATP binding"/>
    <property type="evidence" value="ECO:0007669"/>
    <property type="project" value="UniProtKB-KW"/>
</dbReference>
<accession>A0A918LAR3</accession>
<dbReference type="AlphaFoldDB" id="A0A918LAR3"/>
<name>A0A918LAR3_9PSEU</name>
<sequence length="1038" mass="115679">MKIGQSVAKQLALHWFAERKADSRRGRDLTRLIRARFPVRRQERDVLDSLLRIEDDVAERLAPELARLGHGLPENEREAALLAVSDALEDADLSDAALFAVDLDAGALARAVREQQPVDRAGLSARAQRFSDAALDRACIVLVHLTRELPEFDAAVAVETLGRLRTVLEGVEELLERVPAPSAPRGQALDDEFRSRYLDRVVRSYNKLDVIGLTTHSFQPRTTLSVAYLSLSATTDNKRPRRAQYEERWFHRDTVQHHPGENLRVEAALDDSRLTVVRGEAGAGKSTLLRWLAVNAARSGFTGQLQEWNECVPFLVKLRDFSTDRLPRGDELLDQPSSPQCGPVPEGWVHRQFESGKALLLVDGVDELVAKRRPAVRAWLGELLASYPDVRVVVTSRPTAVTPKWLVHEGFRSIVLEPMTPGDVRIFLRRWHSALLDSAPDAELLPCRREEVPQYERALLSQLQTHAHLRALARSPLLCAMLCALNLDRRSRLPRDRVALYSAALEMLLERRDADRSVVGEIQASVNEKLELLQVLAWWLNENGRAEMSREQALARLAERLPGMPNLQDDAETLLVHLVERSGVIRQPAEGRIDFIHRTFQEYLAAREAVHRDSIDLLVRHASSDLWRETVIMACAQGSAEQRGRLLAGIIDAADKRKARQLVLVAAACKETAILAPPEVLARVTDRVQRVIPPRNVRESRSLAAVGESVLAYLPDTVSELTAAQAAACARTAALVNGPRAIEVLRGYADDPRPEVLAELVRAWQYFDPESYARQVLADAPLAEHRAEVPIGAVPQLHLLRNLRKCIVNLWMDDDAAGSVCSLSGLTRLTDLWLVGKSAPKSLAELVSLQNLKTLWISMFRDWPSELPFLAELPRLRYFGLAESHGVEDFSFLRALSNLRALWITHSGWSRWVDQVAEPEKIDATALALLSGSRELARATERFGNLSDLALQDAEALSDLRPLRALPLEELSLDHCGYVDLRGLAAHPTLRAISIDGRSKIDLTPLADMNVTVTLHGPDSAVGVENLGPGVRVRRVRR</sequence>
<organism evidence="4 5">
    <name type="scientific">Actinokineospora fastidiosa</name>
    <dbReference type="NCBI Taxonomy" id="1816"/>
    <lineage>
        <taxon>Bacteria</taxon>
        <taxon>Bacillati</taxon>
        <taxon>Actinomycetota</taxon>
        <taxon>Actinomycetes</taxon>
        <taxon>Pseudonocardiales</taxon>
        <taxon>Pseudonocardiaceae</taxon>
        <taxon>Actinokineospora</taxon>
    </lineage>
</organism>
<dbReference type="PANTHER" id="PTHR46844:SF1">
    <property type="entry name" value="SLR5058 PROTEIN"/>
    <property type="match status" value="1"/>
</dbReference>
<keyword evidence="5" id="KW-1185">Reference proteome</keyword>
<feature type="domain" description="NACHT" evidence="3">
    <location>
        <begin position="273"/>
        <end position="611"/>
    </location>
</feature>
<proteinExistence type="predicted"/>
<protein>
    <submittedName>
        <fullName evidence="4">ATP-binding protein</fullName>
    </submittedName>
</protein>
<dbReference type="InterPro" id="IPR027417">
    <property type="entry name" value="P-loop_NTPase"/>
</dbReference>
<dbReference type="PROSITE" id="PS50837">
    <property type="entry name" value="NACHT"/>
    <property type="match status" value="1"/>
</dbReference>